<dbReference type="InterPro" id="IPR020846">
    <property type="entry name" value="MFS_dom"/>
</dbReference>
<gene>
    <name evidence="11" type="ORF">FCH28_06480</name>
</gene>
<feature type="transmembrane region" description="Helical" evidence="9">
    <location>
        <begin position="471"/>
        <end position="490"/>
    </location>
</feature>
<feature type="transmembrane region" description="Helical" evidence="9">
    <location>
        <begin position="418"/>
        <end position="439"/>
    </location>
</feature>
<evidence type="ECO:0000256" key="8">
    <source>
        <dbReference type="SAM" id="MobiDB-lite"/>
    </source>
</evidence>
<feature type="transmembrane region" description="Helical" evidence="9">
    <location>
        <begin position="511"/>
        <end position="531"/>
    </location>
</feature>
<dbReference type="InterPro" id="IPR004638">
    <property type="entry name" value="EmrB-like"/>
</dbReference>
<accession>A0A4U0NRH8</accession>
<evidence type="ECO:0000256" key="1">
    <source>
        <dbReference type="ARBA" id="ARBA00004651"/>
    </source>
</evidence>
<evidence type="ECO:0000259" key="10">
    <source>
        <dbReference type="PROSITE" id="PS50850"/>
    </source>
</evidence>
<comment type="caution">
    <text evidence="11">The sequence shown here is derived from an EMBL/GenBank/DDBJ whole genome shotgun (WGS) entry which is preliminary data.</text>
</comment>
<keyword evidence="2" id="KW-0813">Transport</keyword>
<dbReference type="InterPro" id="IPR036259">
    <property type="entry name" value="MFS_trans_sf"/>
</dbReference>
<feature type="transmembrane region" description="Helical" evidence="9">
    <location>
        <begin position="313"/>
        <end position="333"/>
    </location>
</feature>
<dbReference type="OrthoDB" id="9812221at2"/>
<feature type="transmembrane region" description="Helical" evidence="9">
    <location>
        <begin position="381"/>
        <end position="406"/>
    </location>
</feature>
<dbReference type="Pfam" id="PF07690">
    <property type="entry name" value="MFS_1"/>
    <property type="match status" value="1"/>
</dbReference>
<dbReference type="Gene3D" id="1.20.1720.10">
    <property type="entry name" value="Multidrug resistance protein D"/>
    <property type="match status" value="1"/>
</dbReference>
<evidence type="ECO:0000313" key="12">
    <source>
        <dbReference type="Proteomes" id="UP000308697"/>
    </source>
</evidence>
<dbReference type="GO" id="GO:0046677">
    <property type="term" value="P:response to antibiotic"/>
    <property type="evidence" value="ECO:0007669"/>
    <property type="project" value="UniProtKB-KW"/>
</dbReference>
<dbReference type="Proteomes" id="UP000308697">
    <property type="component" value="Unassembled WGS sequence"/>
</dbReference>
<feature type="transmembrane region" description="Helical" evidence="9">
    <location>
        <begin position="339"/>
        <end position="360"/>
    </location>
</feature>
<dbReference type="PANTHER" id="PTHR42718:SF46">
    <property type="entry name" value="BLR6921 PROTEIN"/>
    <property type="match status" value="1"/>
</dbReference>
<feature type="transmembrane region" description="Helical" evidence="9">
    <location>
        <begin position="247"/>
        <end position="269"/>
    </location>
</feature>
<sequence length="595" mass="61095">MAPGALPACRGDRLALRLGAGRRTCRLTRRGAGPPDDPDSADAPDCPDGLTVWWPAIPRPALNDTSPPATRPREEPAAGNALTARKVTMEETAAARPPEVDSAPIPDRPAEGGEPAETRLLPIGSTLALGAVIALLSTTIVSVGMGRLSEVFSVSLSTVQWVSTAYLLAIAVAIPIAGWAMDRFGEKALWQASLVVYLIGCVLAAVATSVGTLIGSRVVQGIGGAMFEPIMLTMLARAAGPKRATTVLSLIQIPITLAPVFGPMIGGVLMDSLDWRWLFWFNVPLGLLCAVMAHRILPTDPPREQRAVSRLDVTGLALLPAALAGLLLGFSQLATGGGVGAPVVLISFAVGAVLLIAYVVHALRMRGVPLIDVRLFATGRFTAAALGSFLFGASVYGVMFLLPLFFQQAGGFDAWTSGLLLAPQGVGTVLILPAVGRLVARFGPRAVVLAGMALAAASTLAYTQLDPADDTGLLVVALLIRGVGLGTTLAPALSTGFTSIAPENTGRASSALIASIQLGGSVGTALLAVVVQQQLTDRVGRTGASASVATSPQLAGPITEAFGAAFWWTLGLCVVGAVVALFLPSAERGSAPAES</sequence>
<dbReference type="Gene3D" id="1.20.1250.20">
    <property type="entry name" value="MFS general substrate transporter like domains"/>
    <property type="match status" value="1"/>
</dbReference>
<dbReference type="PROSITE" id="PS50850">
    <property type="entry name" value="MFS"/>
    <property type="match status" value="1"/>
</dbReference>
<dbReference type="EMBL" id="SUMB01000002">
    <property type="protein sequence ID" value="TJZ57107.1"/>
    <property type="molecule type" value="Genomic_DNA"/>
</dbReference>
<evidence type="ECO:0000256" key="3">
    <source>
        <dbReference type="ARBA" id="ARBA00022475"/>
    </source>
</evidence>
<feature type="transmembrane region" description="Helical" evidence="9">
    <location>
        <begin position="446"/>
        <end position="465"/>
    </location>
</feature>
<feature type="transmembrane region" description="Helical" evidence="9">
    <location>
        <begin position="194"/>
        <end position="215"/>
    </location>
</feature>
<protein>
    <submittedName>
        <fullName evidence="11">Multidrug efflux MFS transporter</fullName>
    </submittedName>
</protein>
<organism evidence="11 12">
    <name type="scientific">Streptomyces piniterrae</name>
    <dbReference type="NCBI Taxonomy" id="2571125"/>
    <lineage>
        <taxon>Bacteria</taxon>
        <taxon>Bacillati</taxon>
        <taxon>Actinomycetota</taxon>
        <taxon>Actinomycetes</taxon>
        <taxon>Kitasatosporales</taxon>
        <taxon>Streptomycetaceae</taxon>
        <taxon>Streptomyces</taxon>
    </lineage>
</organism>
<dbReference type="NCBIfam" id="TIGR00711">
    <property type="entry name" value="efflux_EmrB"/>
    <property type="match status" value="1"/>
</dbReference>
<dbReference type="SUPFAM" id="SSF103473">
    <property type="entry name" value="MFS general substrate transporter"/>
    <property type="match status" value="1"/>
</dbReference>
<feature type="transmembrane region" description="Helical" evidence="9">
    <location>
        <begin position="127"/>
        <end position="145"/>
    </location>
</feature>
<comment type="subcellular location">
    <subcellularLocation>
        <location evidence="1">Cell membrane</location>
        <topology evidence="1">Multi-pass membrane protein</topology>
    </subcellularLocation>
</comment>
<dbReference type="AlphaFoldDB" id="A0A4U0NRH8"/>
<feature type="region of interest" description="Disordered" evidence="8">
    <location>
        <begin position="26"/>
        <end position="117"/>
    </location>
</feature>
<name>A0A4U0NRH8_9ACTN</name>
<keyword evidence="3" id="KW-1003">Cell membrane</keyword>
<evidence type="ECO:0000256" key="9">
    <source>
        <dbReference type="SAM" id="Phobius"/>
    </source>
</evidence>
<evidence type="ECO:0000256" key="4">
    <source>
        <dbReference type="ARBA" id="ARBA00022692"/>
    </source>
</evidence>
<feature type="domain" description="Major facilitator superfamily (MFS) profile" evidence="10">
    <location>
        <begin position="123"/>
        <end position="588"/>
    </location>
</feature>
<feature type="transmembrane region" description="Helical" evidence="9">
    <location>
        <begin position="275"/>
        <end position="293"/>
    </location>
</feature>
<keyword evidence="5 9" id="KW-1133">Transmembrane helix</keyword>
<proteinExistence type="predicted"/>
<dbReference type="GO" id="GO:0005886">
    <property type="term" value="C:plasma membrane"/>
    <property type="evidence" value="ECO:0007669"/>
    <property type="project" value="UniProtKB-SubCell"/>
</dbReference>
<dbReference type="CDD" id="cd17503">
    <property type="entry name" value="MFS_LmrB_MDR_like"/>
    <property type="match status" value="1"/>
</dbReference>
<evidence type="ECO:0000313" key="11">
    <source>
        <dbReference type="EMBL" id="TJZ57107.1"/>
    </source>
</evidence>
<dbReference type="InterPro" id="IPR011701">
    <property type="entry name" value="MFS"/>
</dbReference>
<keyword evidence="6 9" id="KW-0472">Membrane</keyword>
<reference evidence="11 12" key="1">
    <citation type="submission" date="2019-04" db="EMBL/GenBank/DDBJ databases">
        <title>Streptomyces piniterrae sp. nov., a heliquinomycin-producing actinomycete isolated from rhizosphere soil of Pinus yunnanensis.</title>
        <authorList>
            <person name="Zhuang X."/>
            <person name="Zhao J."/>
        </authorList>
    </citation>
    <scope>NUCLEOTIDE SEQUENCE [LARGE SCALE GENOMIC DNA]</scope>
    <source>
        <strain evidence="12">jys28</strain>
    </source>
</reference>
<evidence type="ECO:0000256" key="5">
    <source>
        <dbReference type="ARBA" id="ARBA00022989"/>
    </source>
</evidence>
<dbReference type="GO" id="GO:0022857">
    <property type="term" value="F:transmembrane transporter activity"/>
    <property type="evidence" value="ECO:0007669"/>
    <property type="project" value="InterPro"/>
</dbReference>
<evidence type="ECO:0000256" key="6">
    <source>
        <dbReference type="ARBA" id="ARBA00023136"/>
    </source>
</evidence>
<evidence type="ECO:0000256" key="7">
    <source>
        <dbReference type="ARBA" id="ARBA00023251"/>
    </source>
</evidence>
<dbReference type="PANTHER" id="PTHR42718">
    <property type="entry name" value="MAJOR FACILITATOR SUPERFAMILY MULTIDRUG TRANSPORTER MFSC"/>
    <property type="match status" value="1"/>
</dbReference>
<keyword evidence="7" id="KW-0046">Antibiotic resistance</keyword>
<feature type="transmembrane region" description="Helical" evidence="9">
    <location>
        <begin position="165"/>
        <end position="182"/>
    </location>
</feature>
<keyword evidence="4 9" id="KW-0812">Transmembrane</keyword>
<feature type="transmembrane region" description="Helical" evidence="9">
    <location>
        <begin position="565"/>
        <end position="583"/>
    </location>
</feature>
<keyword evidence="12" id="KW-1185">Reference proteome</keyword>
<feature type="transmembrane region" description="Helical" evidence="9">
    <location>
        <begin position="221"/>
        <end position="240"/>
    </location>
</feature>
<evidence type="ECO:0000256" key="2">
    <source>
        <dbReference type="ARBA" id="ARBA00022448"/>
    </source>
</evidence>